<organism evidence="2 3">
    <name type="scientific">candidate division MSBL1 archaeon SCGC-AAA261G05</name>
    <dbReference type="NCBI Taxonomy" id="1698276"/>
    <lineage>
        <taxon>Archaea</taxon>
        <taxon>Methanobacteriati</taxon>
        <taxon>Methanobacteriota</taxon>
        <taxon>candidate division MSBL1</taxon>
    </lineage>
</organism>
<keyword evidence="3" id="KW-1185">Reference proteome</keyword>
<keyword evidence="1" id="KW-0175">Coiled coil</keyword>
<name>A0A133VBZ2_9EURY</name>
<protein>
    <recommendedName>
        <fullName evidence="4">HTH marR-type domain-containing protein</fullName>
    </recommendedName>
</protein>
<gene>
    <name evidence="2" type="ORF">AKJ47_01310</name>
</gene>
<reference evidence="2 3" key="1">
    <citation type="journal article" date="2016" name="Sci. Rep.">
        <title>Metabolic traits of an uncultured archaeal lineage -MSBL1- from brine pools of the Red Sea.</title>
        <authorList>
            <person name="Mwirichia R."/>
            <person name="Alam I."/>
            <person name="Rashid M."/>
            <person name="Vinu M."/>
            <person name="Ba-Alawi W."/>
            <person name="Anthony Kamau A."/>
            <person name="Kamanda Ngugi D."/>
            <person name="Goker M."/>
            <person name="Klenk H.P."/>
            <person name="Bajic V."/>
            <person name="Stingl U."/>
        </authorList>
    </citation>
    <scope>NUCLEOTIDE SEQUENCE [LARGE SCALE GENOMIC DNA]</scope>
    <source>
        <strain evidence="2">SCGC-AAA261G05</strain>
    </source>
</reference>
<dbReference type="AlphaFoldDB" id="A0A133VBZ2"/>
<feature type="coiled-coil region" evidence="1">
    <location>
        <begin position="93"/>
        <end position="120"/>
    </location>
</feature>
<evidence type="ECO:0000313" key="2">
    <source>
        <dbReference type="EMBL" id="KXB03971.1"/>
    </source>
</evidence>
<evidence type="ECO:0008006" key="4">
    <source>
        <dbReference type="Google" id="ProtNLM"/>
    </source>
</evidence>
<sequence length="124" mass="14300">MAENVKEDPETPLKKLFGNTPLVRVVDVLIENPRIGYSKRELAEAAEIKLDDLNKIWRKLEEKNLIHKSPRAGDTALYTANLESSLLKALATLESKDNVKKRLKENYQELSATRRESKRKQREN</sequence>
<dbReference type="Proteomes" id="UP000070405">
    <property type="component" value="Unassembled WGS sequence"/>
</dbReference>
<evidence type="ECO:0000256" key="1">
    <source>
        <dbReference type="SAM" id="Coils"/>
    </source>
</evidence>
<comment type="caution">
    <text evidence="2">The sequence shown here is derived from an EMBL/GenBank/DDBJ whole genome shotgun (WGS) entry which is preliminary data.</text>
</comment>
<proteinExistence type="predicted"/>
<accession>A0A133VBZ2</accession>
<dbReference type="EMBL" id="LHYA01000010">
    <property type="protein sequence ID" value="KXB03971.1"/>
    <property type="molecule type" value="Genomic_DNA"/>
</dbReference>
<evidence type="ECO:0000313" key="3">
    <source>
        <dbReference type="Proteomes" id="UP000070405"/>
    </source>
</evidence>